<protein>
    <submittedName>
        <fullName evidence="2">Uncharacterized protein</fullName>
    </submittedName>
</protein>
<proteinExistence type="predicted"/>
<evidence type="ECO:0000313" key="2">
    <source>
        <dbReference type="EMBL" id="ATQ68757.1"/>
    </source>
</evidence>
<organism evidence="2 3">
    <name type="scientific">Methylosinus trichosporium (strain ATCC 35070 / NCIMB 11131 / UNIQEM 75 / OB3b)</name>
    <dbReference type="NCBI Taxonomy" id="595536"/>
    <lineage>
        <taxon>Bacteria</taxon>
        <taxon>Pseudomonadati</taxon>
        <taxon>Pseudomonadota</taxon>
        <taxon>Alphaproteobacteria</taxon>
        <taxon>Hyphomicrobiales</taxon>
        <taxon>Methylocystaceae</taxon>
        <taxon>Methylosinus</taxon>
    </lineage>
</organism>
<gene>
    <name evidence="2" type="ORF">CQW49_13375</name>
</gene>
<feature type="signal peptide" evidence="1">
    <location>
        <begin position="1"/>
        <end position="25"/>
    </location>
</feature>
<keyword evidence="1" id="KW-0732">Signal</keyword>
<dbReference type="STRING" id="595536.GCA_000178815_02488"/>
<sequence>MTFKSAALGLAAVCAPLLMATPSPAVEISPFFPLPNYFEKSKADLLEQQTSWLKDGVKAIDKAHAETQAQLDKTPEDAALTAKIADLDKQKAAAVKELAVLESPEAGKEADLARKDVVVMNINRWINALSRQATEQLKIAIMKDGLERDVAERRHIQLNGQADELERAKHTSSFEGWGR</sequence>
<dbReference type="EMBL" id="CP023737">
    <property type="protein sequence ID" value="ATQ68757.1"/>
    <property type="molecule type" value="Genomic_DNA"/>
</dbReference>
<feature type="chain" id="PRO_5013864300" evidence="1">
    <location>
        <begin position="26"/>
        <end position="179"/>
    </location>
</feature>
<evidence type="ECO:0000313" key="3">
    <source>
        <dbReference type="Proteomes" id="UP000230709"/>
    </source>
</evidence>
<reference evidence="3" key="1">
    <citation type="submission" date="2017-10" db="EMBL/GenBank/DDBJ databases">
        <title>Completed PacBio SMRT sequence of Methylosinus trichosporium OB3b reveals presence of a third large plasmid.</title>
        <authorList>
            <person name="Charles T.C."/>
            <person name="Lynch M.D.J."/>
            <person name="Heil J.R."/>
            <person name="Cheng J."/>
        </authorList>
    </citation>
    <scope>NUCLEOTIDE SEQUENCE [LARGE SCALE GENOMIC DNA]</scope>
    <source>
        <strain evidence="3">OB3b</strain>
    </source>
</reference>
<name>A0A2D2D191_METT3</name>
<keyword evidence="3" id="KW-1185">Reference proteome</keyword>
<dbReference type="AlphaFoldDB" id="A0A2D2D191"/>
<accession>A0A2D2D191</accession>
<dbReference type="Proteomes" id="UP000230709">
    <property type="component" value="Chromosome"/>
</dbReference>
<evidence type="ECO:0000256" key="1">
    <source>
        <dbReference type="SAM" id="SignalP"/>
    </source>
</evidence>
<dbReference type="RefSeq" id="WP_003609006.1">
    <property type="nucleotide sequence ID" value="NZ_ADVE02000001.1"/>
</dbReference>
<dbReference type="KEGG" id="mtw:CQW49_13375"/>